<dbReference type="Proteomes" id="UP001595945">
    <property type="component" value="Unassembled WGS sequence"/>
</dbReference>
<dbReference type="RefSeq" id="WP_254268708.1">
    <property type="nucleotide sequence ID" value="NZ_CP100400.1"/>
</dbReference>
<proteinExistence type="predicted"/>
<organism evidence="1 2">
    <name type="scientific">Halorussus aquaticus</name>
    <dbReference type="NCBI Taxonomy" id="2953748"/>
    <lineage>
        <taxon>Archaea</taxon>
        <taxon>Methanobacteriati</taxon>
        <taxon>Methanobacteriota</taxon>
        <taxon>Stenosarchaea group</taxon>
        <taxon>Halobacteria</taxon>
        <taxon>Halobacteriales</taxon>
        <taxon>Haladaptataceae</taxon>
        <taxon>Halorussus</taxon>
    </lineage>
</organism>
<evidence type="ECO:0000313" key="2">
    <source>
        <dbReference type="Proteomes" id="UP001595945"/>
    </source>
</evidence>
<name>A0ABD5Q519_9EURY</name>
<dbReference type="GeneID" id="73043635"/>
<accession>A0ABD5Q519</accession>
<reference evidence="1 2" key="1">
    <citation type="journal article" date="2019" name="Int. J. Syst. Evol. Microbiol.">
        <title>The Global Catalogue of Microorganisms (GCM) 10K type strain sequencing project: providing services to taxonomists for standard genome sequencing and annotation.</title>
        <authorList>
            <consortium name="The Broad Institute Genomics Platform"/>
            <consortium name="The Broad Institute Genome Sequencing Center for Infectious Disease"/>
            <person name="Wu L."/>
            <person name="Ma J."/>
        </authorList>
    </citation>
    <scope>NUCLEOTIDE SEQUENCE [LARGE SCALE GENOMIC DNA]</scope>
    <source>
        <strain evidence="1 2">XZYJ18</strain>
    </source>
</reference>
<sequence>MDARYVFAVRFRLEPETEGVSVGPDEFETRLYRAADPPGEDGWLFFRNNLWRGEINDDRHFRRLAEEELGVTVVSAEYRALETDEEYLTALKDEIRDDLATFKADSVSEVLNKYLGSSLEVEKG</sequence>
<dbReference type="NCBIfam" id="NF033910">
    <property type="entry name" value="LWR_salt"/>
    <property type="match status" value="1"/>
</dbReference>
<evidence type="ECO:0000313" key="1">
    <source>
        <dbReference type="EMBL" id="MFC4825644.1"/>
    </source>
</evidence>
<comment type="caution">
    <text evidence="1">The sequence shown here is derived from an EMBL/GenBank/DDBJ whole genome shotgun (WGS) entry which is preliminary data.</text>
</comment>
<keyword evidence="2" id="KW-1185">Reference proteome</keyword>
<protein>
    <submittedName>
        <fullName evidence="1">LWR-salt protein</fullName>
    </submittedName>
</protein>
<dbReference type="EMBL" id="JBHSHT010000002">
    <property type="protein sequence ID" value="MFC4825644.1"/>
    <property type="molecule type" value="Genomic_DNA"/>
</dbReference>
<dbReference type="InterPro" id="IPR049798">
    <property type="entry name" value="LWR_salt"/>
</dbReference>
<gene>
    <name evidence="1" type="primary">lwrS</name>
    <name evidence="1" type="ORF">ACFO9K_15405</name>
</gene>
<dbReference type="AlphaFoldDB" id="A0ABD5Q519"/>
<dbReference type="Pfam" id="PF26423">
    <property type="entry name" value="LWR_salt"/>
    <property type="match status" value="1"/>
</dbReference>